<evidence type="ECO:0000256" key="3">
    <source>
        <dbReference type="ARBA" id="ARBA00022692"/>
    </source>
</evidence>
<evidence type="ECO:0000256" key="6">
    <source>
        <dbReference type="RuleBase" id="RU367033"/>
    </source>
</evidence>
<dbReference type="OrthoDB" id="300641at2759"/>
<sequence>MGVTSSKFPSECQCGTGVTAVGSQSRRNRSSRTDICPQCYESMNNKRQYSPRYQKLNPIKIPNVYVNDAPDTADVYQPLSTNIYQEEHTYTSPVPTYGAHVNMEPDLSKPQMYSCRSNPPKALKGKNVHRSTAAVNEQSKLNRDTKQTSIVSDSTKPISMEEIPEATKIGTRQSQQQSSPNEPSTEEKVGNLENLAVGEDESTLMHLLSKFRDTVGVPNTIDSGKDNLSTLRFAAGVFDKRGGHLPLEHLGIDLYIPPDAVSDENTEIFLYAREVEEFERDEGGKKWTPPVIQCGPHGLTFNRHVILTVKHPAKDLTKWSFKFQASSTDIGETPDWKDLTQDPSAMCFAHEDKTVIFVDHFTLFNVTGELAGAKGREEVESMRFRMGIFAEPLFQDTEMFQLRVRFWQDNDKEEQRAQNKERQLGAMQLSDDKVLHLAGDGGNLSVVLEWLFPGWRVTSGDRQTISFGSLWNDYAEIPSCSFGLEREPTGPPPGRVACRVTALQAAHPGNSVSIDVLKQLRPRQSTDCENLSAAVLGPDLGPESTFLRLQPELCATPRCIPQFPDEEQFRRLCLELDLENPAGKDWRGVAEALHLPYDFIQWTGQKTDPTRRLLDFLVALHREDSLRVLRDTLAQIGHERALQMVGAMMGTSNNGPTTGMQYRAEQQHSSGQQPFAGMWHEVAMPSGSIGTVPKEVHSLSAYSPNKAESRSDIVNGEGPSKTQQAAPNGPTSSGSTTVEKVSDGRSLGDGQEADASMPSTRSVATGNTWQTSSEDESNNSITVPKTVQIQANGYYSDYSLSQHGILDEGRGVGQSSRSALSFRATPVAQK</sequence>
<dbReference type="SUPFAM" id="SSF47986">
    <property type="entry name" value="DEATH domain"/>
    <property type="match status" value="1"/>
</dbReference>
<dbReference type="GO" id="GO:0005886">
    <property type="term" value="C:plasma membrane"/>
    <property type="evidence" value="ECO:0007669"/>
    <property type="project" value="UniProtKB-SubCell"/>
</dbReference>
<keyword evidence="5" id="KW-0472">Membrane</keyword>
<dbReference type="InterPro" id="IPR000906">
    <property type="entry name" value="ZU5_dom"/>
</dbReference>
<dbReference type="Pfam" id="PF00531">
    <property type="entry name" value="Death"/>
    <property type="match status" value="1"/>
</dbReference>
<comment type="function">
    <text evidence="6">Receptor for netrin required for axon guidance. Mediates axon repulsion of neuronal growth cones in the developing nervous system upon ligand binding.</text>
</comment>
<dbReference type="PANTHER" id="PTHR12582">
    <property type="entry name" value="NETRIN RECEPTOR UNC5"/>
    <property type="match status" value="1"/>
</dbReference>
<feature type="compositionally biased region" description="Polar residues" evidence="7">
    <location>
        <begin position="720"/>
        <end position="739"/>
    </location>
</feature>
<dbReference type="Proteomes" id="UP000838412">
    <property type="component" value="Chromosome 5"/>
</dbReference>
<feature type="region of interest" description="Disordered" evidence="7">
    <location>
        <begin position="807"/>
        <end position="830"/>
    </location>
</feature>
<accession>A0A8K0EVA5</accession>
<comment type="similarity">
    <text evidence="2 6">Belongs to the unc-5 family.</text>
</comment>
<dbReference type="PROSITE" id="PS50017">
    <property type="entry name" value="DEATH_DOMAIN"/>
    <property type="match status" value="1"/>
</dbReference>
<dbReference type="Pfam" id="PF17217">
    <property type="entry name" value="UPA"/>
    <property type="match status" value="1"/>
</dbReference>
<evidence type="ECO:0000259" key="9">
    <source>
        <dbReference type="PROSITE" id="PS51145"/>
    </source>
</evidence>
<evidence type="ECO:0000256" key="2">
    <source>
        <dbReference type="ARBA" id="ARBA00009844"/>
    </source>
</evidence>
<dbReference type="EMBL" id="OV696690">
    <property type="protein sequence ID" value="CAH1264583.1"/>
    <property type="molecule type" value="Genomic_DNA"/>
</dbReference>
<keyword evidence="6" id="KW-0675">Receptor</keyword>
<dbReference type="InterPro" id="IPR033772">
    <property type="entry name" value="UPA"/>
</dbReference>
<keyword evidence="11" id="KW-1185">Reference proteome</keyword>
<feature type="domain" description="ZU5" evidence="9">
    <location>
        <begin position="232"/>
        <end position="370"/>
    </location>
</feature>
<dbReference type="PROSITE" id="PS51145">
    <property type="entry name" value="ZU5"/>
    <property type="match status" value="1"/>
</dbReference>
<feature type="compositionally biased region" description="Polar residues" evidence="7">
    <location>
        <begin position="147"/>
        <end position="157"/>
    </location>
</feature>
<feature type="domain" description="Death" evidence="8">
    <location>
        <begin position="571"/>
        <end position="649"/>
    </location>
</feature>
<keyword evidence="3" id="KW-0812">Transmembrane</keyword>
<keyword evidence="4" id="KW-1133">Transmembrane helix</keyword>
<organism evidence="10 11">
    <name type="scientific">Branchiostoma lanceolatum</name>
    <name type="common">Common lancelet</name>
    <name type="synonym">Amphioxus lanceolatum</name>
    <dbReference type="NCBI Taxonomy" id="7740"/>
    <lineage>
        <taxon>Eukaryota</taxon>
        <taxon>Metazoa</taxon>
        <taxon>Chordata</taxon>
        <taxon>Cephalochordata</taxon>
        <taxon>Leptocardii</taxon>
        <taxon>Amphioxiformes</taxon>
        <taxon>Branchiostomatidae</taxon>
        <taxon>Branchiostoma</taxon>
    </lineage>
</organism>
<dbReference type="AlphaFoldDB" id="A0A8K0EVA5"/>
<evidence type="ECO:0000256" key="7">
    <source>
        <dbReference type="SAM" id="MobiDB-lite"/>
    </source>
</evidence>
<dbReference type="PANTHER" id="PTHR12582:SF41">
    <property type="entry name" value="UNC5C-LIKE PROTEIN"/>
    <property type="match status" value="1"/>
</dbReference>
<comment type="subcellular location">
    <subcellularLocation>
        <location evidence="6">Cell membrane</location>
        <topology evidence="6">Single-pass type I membrane protein</topology>
    </subcellularLocation>
    <subcellularLocation>
        <location evidence="1">Membrane</location>
        <topology evidence="1">Single-pass membrane protein</topology>
    </subcellularLocation>
</comment>
<evidence type="ECO:0000256" key="4">
    <source>
        <dbReference type="ARBA" id="ARBA00022989"/>
    </source>
</evidence>
<dbReference type="Pfam" id="PF00791">
    <property type="entry name" value="ZU5"/>
    <property type="match status" value="1"/>
</dbReference>
<feature type="region of interest" description="Disordered" evidence="7">
    <location>
        <begin position="118"/>
        <end position="191"/>
    </location>
</feature>
<dbReference type="SMART" id="SM00218">
    <property type="entry name" value="ZU5"/>
    <property type="match status" value="1"/>
</dbReference>
<gene>
    <name evidence="10" type="primary">UNC5B</name>
    <name evidence="10" type="ORF">BLAG_LOCUS18911</name>
</gene>
<reference evidence="10" key="1">
    <citation type="submission" date="2022-01" db="EMBL/GenBank/DDBJ databases">
        <authorList>
            <person name="Braso-Vives M."/>
        </authorList>
    </citation>
    <scope>NUCLEOTIDE SEQUENCE</scope>
</reference>
<evidence type="ECO:0000256" key="5">
    <source>
        <dbReference type="ARBA" id="ARBA00023136"/>
    </source>
</evidence>
<proteinExistence type="inferred from homology"/>
<evidence type="ECO:0000313" key="11">
    <source>
        <dbReference type="Proteomes" id="UP000838412"/>
    </source>
</evidence>
<dbReference type="Gene3D" id="2.60.220.30">
    <property type="match status" value="1"/>
</dbReference>
<dbReference type="InterPro" id="IPR000488">
    <property type="entry name" value="Death_dom"/>
</dbReference>
<feature type="region of interest" description="Disordered" evidence="7">
    <location>
        <begin position="701"/>
        <end position="783"/>
    </location>
</feature>
<name>A0A8K0EVA5_BRALA</name>
<evidence type="ECO:0000256" key="1">
    <source>
        <dbReference type="ARBA" id="ARBA00004167"/>
    </source>
</evidence>
<dbReference type="Gene3D" id="1.10.533.10">
    <property type="entry name" value="Death Domain, Fas"/>
    <property type="match status" value="1"/>
</dbReference>
<protein>
    <recommendedName>
        <fullName evidence="6">Netrin receptor UNC5</fullName>
    </recommendedName>
</protein>
<dbReference type="GO" id="GO:0005042">
    <property type="term" value="F:netrin receptor activity"/>
    <property type="evidence" value="ECO:0007669"/>
    <property type="project" value="UniProtKB-UniRule"/>
</dbReference>
<evidence type="ECO:0000259" key="8">
    <source>
        <dbReference type="PROSITE" id="PS50017"/>
    </source>
</evidence>
<dbReference type="InterPro" id="IPR011029">
    <property type="entry name" value="DEATH-like_dom_sf"/>
</dbReference>
<keyword evidence="6" id="KW-0217">Developmental protein</keyword>
<feature type="compositionally biased region" description="Polar residues" evidence="7">
    <location>
        <begin position="757"/>
        <end position="783"/>
    </location>
</feature>
<keyword evidence="6" id="KW-0393">Immunoglobulin domain</keyword>
<evidence type="ECO:0000313" key="10">
    <source>
        <dbReference type="EMBL" id="CAH1264583.1"/>
    </source>
</evidence>
<dbReference type="InterPro" id="IPR037936">
    <property type="entry name" value="UNC5A-D"/>
</dbReference>